<comment type="caution">
    <text evidence="8">The sequence shown here is derived from an EMBL/GenBank/DDBJ whole genome shotgun (WGS) entry which is preliminary data.</text>
</comment>
<keyword evidence="3" id="KW-1015">Disulfide bond</keyword>
<keyword evidence="4" id="KW-0676">Redox-active center</keyword>
<dbReference type="InterPro" id="IPR036249">
    <property type="entry name" value="Thioredoxin-like_sf"/>
</dbReference>
<name>A0A4Y8SGL4_9SPHI</name>
<accession>A0A4Y8SGL4</accession>
<evidence type="ECO:0000256" key="5">
    <source>
        <dbReference type="SAM" id="SignalP"/>
    </source>
</evidence>
<feature type="signal peptide" evidence="5">
    <location>
        <begin position="1"/>
        <end position="41"/>
    </location>
</feature>
<feature type="chain" id="PRO_5021213606" evidence="5">
    <location>
        <begin position="42"/>
        <end position="411"/>
    </location>
</feature>
<reference evidence="8 9" key="1">
    <citation type="journal article" date="2017" name="Int. J. Syst. Evol. Microbiol.">
        <title>Mucilaginibacterpsychrotolerans sp. nov., isolated from peatlands.</title>
        <authorList>
            <person name="Deng Y."/>
            <person name="Shen L."/>
            <person name="Xu B."/>
            <person name="Liu Y."/>
            <person name="Gu Z."/>
            <person name="Liu H."/>
            <person name="Zhou Y."/>
        </authorList>
    </citation>
    <scope>NUCLEOTIDE SEQUENCE [LARGE SCALE GENOMIC DNA]</scope>
    <source>
        <strain evidence="8 9">NH7-4</strain>
    </source>
</reference>
<dbReference type="Pfam" id="PF14289">
    <property type="entry name" value="DUF4369"/>
    <property type="match status" value="1"/>
</dbReference>
<dbReference type="GO" id="GO:0016491">
    <property type="term" value="F:oxidoreductase activity"/>
    <property type="evidence" value="ECO:0007669"/>
    <property type="project" value="InterPro"/>
</dbReference>
<dbReference type="EMBL" id="SOZE01000009">
    <property type="protein sequence ID" value="TFF37770.1"/>
    <property type="molecule type" value="Genomic_DNA"/>
</dbReference>
<evidence type="ECO:0000259" key="7">
    <source>
        <dbReference type="Pfam" id="PF14289"/>
    </source>
</evidence>
<protein>
    <submittedName>
        <fullName evidence="8">DUF4369 domain-containing protein</fullName>
    </submittedName>
</protein>
<proteinExistence type="predicted"/>
<evidence type="ECO:0000313" key="8">
    <source>
        <dbReference type="EMBL" id="TFF37770.1"/>
    </source>
</evidence>
<organism evidence="8 9">
    <name type="scientific">Mucilaginibacter psychrotolerans</name>
    <dbReference type="NCBI Taxonomy" id="1524096"/>
    <lineage>
        <taxon>Bacteria</taxon>
        <taxon>Pseudomonadati</taxon>
        <taxon>Bacteroidota</taxon>
        <taxon>Sphingobacteriia</taxon>
        <taxon>Sphingobacteriales</taxon>
        <taxon>Sphingobacteriaceae</taxon>
        <taxon>Mucilaginibacter</taxon>
    </lineage>
</organism>
<keyword evidence="5" id="KW-0732">Signal</keyword>
<evidence type="ECO:0000256" key="3">
    <source>
        <dbReference type="ARBA" id="ARBA00023157"/>
    </source>
</evidence>
<dbReference type="GO" id="GO:0030313">
    <property type="term" value="C:cell envelope"/>
    <property type="evidence" value="ECO:0007669"/>
    <property type="project" value="UniProtKB-SubCell"/>
</dbReference>
<dbReference type="Pfam" id="PF00578">
    <property type="entry name" value="AhpC-TSA"/>
    <property type="match status" value="1"/>
</dbReference>
<feature type="domain" description="Alkyl hydroperoxide reductase subunit C/ Thiol specific antioxidant" evidence="6">
    <location>
        <begin position="261"/>
        <end position="293"/>
    </location>
</feature>
<dbReference type="AlphaFoldDB" id="A0A4Y8SGL4"/>
<dbReference type="PANTHER" id="PTHR42852">
    <property type="entry name" value="THIOL:DISULFIDE INTERCHANGE PROTEIN DSBE"/>
    <property type="match status" value="1"/>
</dbReference>
<evidence type="ECO:0000256" key="2">
    <source>
        <dbReference type="ARBA" id="ARBA00022748"/>
    </source>
</evidence>
<dbReference type="SUPFAM" id="SSF52833">
    <property type="entry name" value="Thioredoxin-like"/>
    <property type="match status" value="1"/>
</dbReference>
<comment type="subcellular location">
    <subcellularLocation>
        <location evidence="1">Cell envelope</location>
    </subcellularLocation>
</comment>
<evidence type="ECO:0000259" key="6">
    <source>
        <dbReference type="Pfam" id="PF00578"/>
    </source>
</evidence>
<gene>
    <name evidence="8" type="ORF">E2R66_11425</name>
</gene>
<dbReference type="Gene3D" id="3.40.30.10">
    <property type="entry name" value="Glutaredoxin"/>
    <property type="match status" value="1"/>
</dbReference>
<evidence type="ECO:0000256" key="4">
    <source>
        <dbReference type="ARBA" id="ARBA00023284"/>
    </source>
</evidence>
<keyword evidence="9" id="KW-1185">Reference proteome</keyword>
<evidence type="ECO:0000256" key="1">
    <source>
        <dbReference type="ARBA" id="ARBA00004196"/>
    </source>
</evidence>
<dbReference type="Proteomes" id="UP000297540">
    <property type="component" value="Unassembled WGS sequence"/>
</dbReference>
<evidence type="ECO:0000313" key="9">
    <source>
        <dbReference type="Proteomes" id="UP000297540"/>
    </source>
</evidence>
<dbReference type="InterPro" id="IPR050553">
    <property type="entry name" value="Thioredoxin_ResA/DsbE_sf"/>
</dbReference>
<dbReference type="GO" id="GO:0016209">
    <property type="term" value="F:antioxidant activity"/>
    <property type="evidence" value="ECO:0007669"/>
    <property type="project" value="InterPro"/>
</dbReference>
<dbReference type="GO" id="GO:0017004">
    <property type="term" value="P:cytochrome complex assembly"/>
    <property type="evidence" value="ECO:0007669"/>
    <property type="project" value="UniProtKB-KW"/>
</dbReference>
<dbReference type="PANTHER" id="PTHR42852:SF6">
    <property type="entry name" value="THIOL:DISULFIDE INTERCHANGE PROTEIN DSBE"/>
    <property type="match status" value="1"/>
</dbReference>
<keyword evidence="2" id="KW-0201">Cytochrome c-type biogenesis</keyword>
<dbReference type="InterPro" id="IPR025380">
    <property type="entry name" value="DUF4369"/>
</dbReference>
<sequence>MITLNLKTIHNPNKTDMKFNKLFFAALLLIPAVLSTSTAKAQQSFTINGQLSKNQQGMVFMMYDKNGKRITDSADVVNGAFKITGSITDPSYGFIVLNPKRDPSNPMALQINDARDIFVEPGSFSLKGDSVIAKATIDGGGPTQQAMNNYKNELKPLLDAHYASSQKIFDYRNQKENPEYLNALKQSKDVNDKIKAYDSVYINTHPENYFAFFLWSKYNRASSVTSKSEPAFNRFSDRVKNSAEGRIIAGKIDADKRLAPGKLAPDFTLSDSSGKKVSLSSFRGKNVMLLFWFPNFMGFSDFDFNIGRISRRLRDKNFVLVSVFYNVRENDDLYKWKSVIRSGGFQNCVNLQDIGGLPSEGNSGVVAKSYALTESRMLPVAMLIGPDGKIISNKLKLLDTELALDIEKQLK</sequence>
<feature type="domain" description="DUF4369" evidence="7">
    <location>
        <begin position="45"/>
        <end position="140"/>
    </location>
</feature>
<dbReference type="InterPro" id="IPR000866">
    <property type="entry name" value="AhpC/TSA"/>
</dbReference>